<evidence type="ECO:0000256" key="1">
    <source>
        <dbReference type="SAM" id="SignalP"/>
    </source>
</evidence>
<feature type="chain" id="PRO_5019743436" description="WAP domain-containing protein" evidence="1">
    <location>
        <begin position="44"/>
        <end position="136"/>
    </location>
</feature>
<organism evidence="3 4">
    <name type="scientific">Drosophila navojoa</name>
    <name type="common">Fruit fly</name>
    <dbReference type="NCBI Taxonomy" id="7232"/>
    <lineage>
        <taxon>Eukaryota</taxon>
        <taxon>Metazoa</taxon>
        <taxon>Ecdysozoa</taxon>
        <taxon>Arthropoda</taxon>
        <taxon>Hexapoda</taxon>
        <taxon>Insecta</taxon>
        <taxon>Pterygota</taxon>
        <taxon>Neoptera</taxon>
        <taxon>Endopterygota</taxon>
        <taxon>Diptera</taxon>
        <taxon>Brachycera</taxon>
        <taxon>Muscomorpha</taxon>
        <taxon>Ephydroidea</taxon>
        <taxon>Drosophilidae</taxon>
        <taxon>Drosophila</taxon>
    </lineage>
</organism>
<protein>
    <recommendedName>
        <fullName evidence="2">WAP domain-containing protein</fullName>
    </recommendedName>
</protein>
<reference evidence="3 4" key="1">
    <citation type="journal article" date="2019" name="J. Hered.">
        <title>An Improved Genome Assembly for Drosophila navojoa, the Basal Species in the mojavensis Cluster.</title>
        <authorList>
            <person name="Vanderlinde T."/>
            <person name="Dupim E.G."/>
            <person name="Nazario-Yepiz N.O."/>
            <person name="Carvalho A.B."/>
        </authorList>
    </citation>
    <scope>NUCLEOTIDE SEQUENCE [LARGE SCALE GENOMIC DNA]</scope>
    <source>
        <strain evidence="3">Navoj_Jal97</strain>
        <tissue evidence="3">Whole organism</tissue>
    </source>
</reference>
<evidence type="ECO:0000259" key="2">
    <source>
        <dbReference type="PROSITE" id="PS51390"/>
    </source>
</evidence>
<evidence type="ECO:0000313" key="4">
    <source>
        <dbReference type="Proteomes" id="UP000295192"/>
    </source>
</evidence>
<keyword evidence="1" id="KW-0732">Signal</keyword>
<dbReference type="OMA" id="KVTNCTP"/>
<dbReference type="Pfam" id="PF00095">
    <property type="entry name" value="WAP"/>
    <property type="match status" value="1"/>
</dbReference>
<feature type="signal peptide" evidence="1">
    <location>
        <begin position="1"/>
        <end position="43"/>
    </location>
</feature>
<gene>
    <name evidence="3" type="ORF">AWZ03_012182</name>
</gene>
<name>A0A484B0N3_DRONA</name>
<dbReference type="GO" id="GO:0005576">
    <property type="term" value="C:extracellular region"/>
    <property type="evidence" value="ECO:0007669"/>
    <property type="project" value="InterPro"/>
</dbReference>
<dbReference type="Proteomes" id="UP000295192">
    <property type="component" value="Unassembled WGS sequence"/>
</dbReference>
<dbReference type="AlphaFoldDB" id="A0A484B0N3"/>
<dbReference type="OrthoDB" id="8187079at2759"/>
<feature type="domain" description="WAP" evidence="2">
    <location>
        <begin position="40"/>
        <end position="87"/>
    </location>
</feature>
<dbReference type="PROSITE" id="PS51390">
    <property type="entry name" value="WAP"/>
    <property type="match status" value="1"/>
</dbReference>
<evidence type="ECO:0000313" key="3">
    <source>
        <dbReference type="EMBL" id="TDG41391.1"/>
    </source>
</evidence>
<dbReference type="InterPro" id="IPR008197">
    <property type="entry name" value="WAP_dom"/>
</dbReference>
<sequence length="136" mass="13942">MPVAVNEGNGADVQLKHTRKMAKAGFMLLLLAVLGACLAVTLAAGDCPSYTKVSNCTPKCLHDSECSAIGGKCCPNLCNGSSCASPNLLGNSGADKSPFGSKNSGATGSYCGNVKCGSFEKCETDRSTKRPKCVRS</sequence>
<proteinExistence type="predicted"/>
<dbReference type="EMBL" id="LSRL02000360">
    <property type="protein sequence ID" value="TDG41391.1"/>
    <property type="molecule type" value="Genomic_DNA"/>
</dbReference>
<dbReference type="GO" id="GO:0030414">
    <property type="term" value="F:peptidase inhibitor activity"/>
    <property type="evidence" value="ECO:0007669"/>
    <property type="project" value="InterPro"/>
</dbReference>
<keyword evidence="4" id="KW-1185">Reference proteome</keyword>
<accession>A0A484B0N3</accession>
<comment type="caution">
    <text evidence="3">The sequence shown here is derived from an EMBL/GenBank/DDBJ whole genome shotgun (WGS) entry which is preliminary data.</text>
</comment>